<dbReference type="EMBL" id="QHKS01000014">
    <property type="protein sequence ID" value="RDK00629.1"/>
    <property type="molecule type" value="Genomic_DNA"/>
</dbReference>
<protein>
    <submittedName>
        <fullName evidence="2">Uncharacterized protein</fullName>
    </submittedName>
</protein>
<feature type="transmembrane region" description="Helical" evidence="1">
    <location>
        <begin position="47"/>
        <end position="69"/>
    </location>
</feature>
<reference evidence="3" key="1">
    <citation type="submission" date="2018-05" db="EMBL/GenBank/DDBJ databases">
        <authorList>
            <person name="Feng T."/>
        </authorList>
    </citation>
    <scope>NUCLEOTIDE SEQUENCE [LARGE SCALE GENOMIC DNA]</scope>
    <source>
        <strain evidence="3">S27</strain>
    </source>
</reference>
<sequence length="75" mass="7928">MQQGGAHRRPAGFDTNRGSTIMIQTMMSTIGGTVAARRAQHQQQAAMLRRAVGFAIVTSGLAVIVAQALQHALGR</sequence>
<dbReference type="Proteomes" id="UP000254875">
    <property type="component" value="Unassembled WGS sequence"/>
</dbReference>
<keyword evidence="1" id="KW-0812">Transmembrane</keyword>
<gene>
    <name evidence="2" type="ORF">DLM46_21860</name>
</gene>
<keyword evidence="1" id="KW-0472">Membrane</keyword>
<dbReference type="AlphaFoldDB" id="A0A370N4S8"/>
<keyword evidence="1" id="KW-1133">Transmembrane helix</keyword>
<proteinExistence type="predicted"/>
<evidence type="ECO:0000313" key="2">
    <source>
        <dbReference type="EMBL" id="RDK00629.1"/>
    </source>
</evidence>
<comment type="caution">
    <text evidence="2">The sequence shown here is derived from an EMBL/GenBank/DDBJ whole genome shotgun (WGS) entry which is preliminary data.</text>
</comment>
<accession>A0A370N4S8</accession>
<organism evidence="2 3">
    <name type="scientific">Paraburkholderia lacunae</name>
    <dbReference type="NCBI Taxonomy" id="2211104"/>
    <lineage>
        <taxon>Bacteria</taxon>
        <taxon>Pseudomonadati</taxon>
        <taxon>Pseudomonadota</taxon>
        <taxon>Betaproteobacteria</taxon>
        <taxon>Burkholderiales</taxon>
        <taxon>Burkholderiaceae</taxon>
        <taxon>Paraburkholderia</taxon>
    </lineage>
</organism>
<evidence type="ECO:0000256" key="1">
    <source>
        <dbReference type="SAM" id="Phobius"/>
    </source>
</evidence>
<keyword evidence="3" id="KW-1185">Reference proteome</keyword>
<name>A0A370N4S8_9BURK</name>
<evidence type="ECO:0000313" key="3">
    <source>
        <dbReference type="Proteomes" id="UP000254875"/>
    </source>
</evidence>